<dbReference type="InterPro" id="IPR036397">
    <property type="entry name" value="RNaseH_sf"/>
</dbReference>
<evidence type="ECO:0000259" key="2">
    <source>
        <dbReference type="PROSITE" id="PS50878"/>
    </source>
</evidence>
<dbReference type="Pfam" id="PF00078">
    <property type="entry name" value="RVT_1"/>
    <property type="match status" value="1"/>
</dbReference>
<dbReference type="PROSITE" id="PS50878">
    <property type="entry name" value="RT_POL"/>
    <property type="match status" value="1"/>
</dbReference>
<dbReference type="InterPro" id="IPR044730">
    <property type="entry name" value="RNase_H-like_dom_plant"/>
</dbReference>
<sequence>MDSIDDMWKRFSLSDKEVSNVDLENTAQQSENILVAKFLTTRVLNIDSVARTFKPLWKTRRSFTVQDLGKNRVAFVFEEAMDLERVLLEVGKTVWIAFRYERLPNFCYWCGLFDHGEKDCDIGLRQRNVESVEEFQFGAWLRASSDRPPRKTVVTVPGNLTSERGKSSSEEFMAPPQRQPPANHKHHQTATIGFLHSRLQIWKQIWRLSKIRGPTDFTPQCKSTLDLFNDQLREIDQAINYVPEKNIGEDQIPAFVHDFPTHTPAALTPSPQFMQAAPLPRTPLGDISNGLTSPTRPKRNTAKWKKLARASHSRSAGPSQAHPLKIAVVFIKEEPGPERKKRAATSQWANGPELLAVVHHLDSSVSDHKPIWLNTYPIPGQQQRRRPFRFEDMWRDDPTCEPTITTAWASRTRGPPMVQVQDKITRCSTMLKKWSRVQFGSVTQKLKEKTDQLHRAEERSIRGHGHDSVIAIRNEVQELLNREEKMWRASHRRRRNSLVFLRLENGDTVTDAEQIGTQFVNYYQELFTAAPLERIDEVLDGIQLSVTAEMNRNLTCTFTELEVITAMKQMAPLKAPGPDGMPPMFYQSYWHVVGEDVIAAVLSCLNSGKIPASLNHSYVTLIPKTKSPEKVTEYRPISLCNVIYKLISKVLANRLKKVLPHVVSETQSAFVPGRMITDNVLIAFETLHHMHNQRAGKVGSMALKLDMSKAYDRVEWGFLKQVMIRMGFCDNWISLIMECISTVSYSLLINGEPTGHIIPTRGIRQGDPISPYLFLLCAEGLNGLIQKAKSQGDIHGVSLCRQGPKITNLFFADDSLLFCRATISECQKIQDILRLYEQASGQQLNRAKTTLFFSRNTPSTMQEELKDILGVPSIKQYEQYLGLPSLIGREILIKAVVQAIPTYTMNCFKLPVKLCQDIEGLIRRFWWGQKSDQRKIHWLKWDKLCQPKGRGGLGFKELQKFNIALLAKQFWRLMHVRNSLFFKVFSAKFFPNGNIMEASEKTSGSFAWRSILKAKELILLGSSWRVGDGVNISIRGTNWLLDEGHKKIISPLPDLPNDAKVSDLIQGNPPTWNSDMIRTIFLPYDADAITKIPLSARAPPDRLIWHATRDGNYTVRSGYHTLLQHNRNLNPACSRQGEPDPVWKSIWAARIPAKVKTFLWKACHEAIPTKAGLFRRSVVPHPFCDHCHDAKEDTLHALWSCPVLAQVWQSSKDFAVLQQNSHHSFISLVRQVMSLTAQLPLESFAMTCWYLWNKRNQSRLQLPSEEYGNIWSRAQTLLLEHLSISQSTNKNDPRDNHDKWTRPTTHQYKANFDGAFSKETNEGGIGVVIRDQAGLPIATLTQKLPATHSIEITKALAARRAILFAKEVGLTNVVFEGDAANIIRDLRSSETCTLPMDS</sequence>
<accession>A0A2N9G3M5</accession>
<feature type="domain" description="Reverse transcriptase" evidence="2">
    <location>
        <begin position="603"/>
        <end position="885"/>
    </location>
</feature>
<dbReference type="InterPro" id="IPR002156">
    <property type="entry name" value="RNaseH_domain"/>
</dbReference>
<dbReference type="InterPro" id="IPR025836">
    <property type="entry name" value="Zn_knuckle_CX2CX4HX4C"/>
</dbReference>
<dbReference type="CDD" id="cd01650">
    <property type="entry name" value="RT_nLTR_like"/>
    <property type="match status" value="1"/>
</dbReference>
<evidence type="ECO:0000256" key="1">
    <source>
        <dbReference type="SAM" id="MobiDB-lite"/>
    </source>
</evidence>
<dbReference type="CDD" id="cd06222">
    <property type="entry name" value="RNase_H_like"/>
    <property type="match status" value="1"/>
</dbReference>
<dbReference type="InterPro" id="IPR026960">
    <property type="entry name" value="RVT-Znf"/>
</dbReference>
<protein>
    <recommendedName>
        <fullName evidence="2">Reverse transcriptase domain-containing protein</fullName>
    </recommendedName>
</protein>
<name>A0A2N9G3M5_FAGSY</name>
<dbReference type="Gene3D" id="3.30.420.10">
    <property type="entry name" value="Ribonuclease H-like superfamily/Ribonuclease H"/>
    <property type="match status" value="1"/>
</dbReference>
<dbReference type="EMBL" id="OIVN01001446">
    <property type="protein sequence ID" value="SPC94025.1"/>
    <property type="molecule type" value="Genomic_DNA"/>
</dbReference>
<dbReference type="Pfam" id="PF13966">
    <property type="entry name" value="zf-RVT"/>
    <property type="match status" value="1"/>
</dbReference>
<evidence type="ECO:0000313" key="3">
    <source>
        <dbReference type="EMBL" id="SPC94025.1"/>
    </source>
</evidence>
<feature type="region of interest" description="Disordered" evidence="1">
    <location>
        <begin position="159"/>
        <end position="185"/>
    </location>
</feature>
<dbReference type="SUPFAM" id="SSF56672">
    <property type="entry name" value="DNA/RNA polymerases"/>
    <property type="match status" value="1"/>
</dbReference>
<dbReference type="Pfam" id="PF13456">
    <property type="entry name" value="RVT_3"/>
    <property type="match status" value="1"/>
</dbReference>
<dbReference type="InterPro" id="IPR043502">
    <property type="entry name" value="DNA/RNA_pol_sf"/>
</dbReference>
<reference evidence="3" key="1">
    <citation type="submission" date="2018-02" db="EMBL/GenBank/DDBJ databases">
        <authorList>
            <person name="Cohen D.B."/>
            <person name="Kent A.D."/>
        </authorList>
    </citation>
    <scope>NUCLEOTIDE SEQUENCE</scope>
</reference>
<dbReference type="Pfam" id="PF14392">
    <property type="entry name" value="zf-CCHC_4"/>
    <property type="match status" value="1"/>
</dbReference>
<gene>
    <name evidence="3" type="ORF">FSB_LOCUS21907</name>
</gene>
<dbReference type="PANTHER" id="PTHR33116:SF86">
    <property type="entry name" value="REVERSE TRANSCRIPTASE DOMAIN-CONTAINING PROTEIN"/>
    <property type="match status" value="1"/>
</dbReference>
<dbReference type="PANTHER" id="PTHR33116">
    <property type="entry name" value="REVERSE TRANSCRIPTASE ZINC-BINDING DOMAIN-CONTAINING PROTEIN-RELATED-RELATED"/>
    <property type="match status" value="1"/>
</dbReference>
<feature type="region of interest" description="Disordered" evidence="1">
    <location>
        <begin position="282"/>
        <end position="303"/>
    </location>
</feature>
<dbReference type="InterPro" id="IPR000477">
    <property type="entry name" value="RT_dom"/>
</dbReference>
<dbReference type="GO" id="GO:0004523">
    <property type="term" value="F:RNA-DNA hybrid ribonuclease activity"/>
    <property type="evidence" value="ECO:0007669"/>
    <property type="project" value="InterPro"/>
</dbReference>
<organism evidence="3">
    <name type="scientific">Fagus sylvatica</name>
    <name type="common">Beechnut</name>
    <dbReference type="NCBI Taxonomy" id="28930"/>
    <lineage>
        <taxon>Eukaryota</taxon>
        <taxon>Viridiplantae</taxon>
        <taxon>Streptophyta</taxon>
        <taxon>Embryophyta</taxon>
        <taxon>Tracheophyta</taxon>
        <taxon>Spermatophyta</taxon>
        <taxon>Magnoliopsida</taxon>
        <taxon>eudicotyledons</taxon>
        <taxon>Gunneridae</taxon>
        <taxon>Pentapetalae</taxon>
        <taxon>rosids</taxon>
        <taxon>fabids</taxon>
        <taxon>Fagales</taxon>
        <taxon>Fagaceae</taxon>
        <taxon>Fagus</taxon>
    </lineage>
</organism>
<dbReference type="GO" id="GO:0003676">
    <property type="term" value="F:nucleic acid binding"/>
    <property type="evidence" value="ECO:0007669"/>
    <property type="project" value="InterPro"/>
</dbReference>
<proteinExistence type="predicted"/>